<keyword evidence="4" id="KW-1185">Reference proteome</keyword>
<sequence>MITLPTTLRVMDATTSTVTLPTRGRLNLMRTALVGFGHRAEQDWDGVMRLAFTVDGTHEQSAGVEIRQRDDELDLTITSDADPAIVAGQVARVLSVHVDGAGFADLAGRDPVAAALVAAADGLRPPQFYSPYEAAAWSILSARRSAAQGRVLRQRLSEQLGTAYDLAGQTLHSFPAPSRLATLAQLRGLPEAAIPRLQAIAHAAPEGRLSAARLLAMDPEDARLDVQHLPGIGPFYSGLIVYRSLGQPDVLVLIEPRSRAALERLCGAAQPMTDAEFTARAEAWRPYRMWMTFLARAVGESVSAPAR</sequence>
<dbReference type="PANTHER" id="PTHR43003">
    <property type="entry name" value="DNA-3-METHYLADENINE GLYCOSYLASE"/>
    <property type="match status" value="1"/>
</dbReference>
<organism evidence="3 4">
    <name type="scientific">Nostocoides vanveenii</name>
    <dbReference type="NCBI Taxonomy" id="330835"/>
    <lineage>
        <taxon>Bacteria</taxon>
        <taxon>Bacillati</taxon>
        <taxon>Actinomycetota</taxon>
        <taxon>Actinomycetes</taxon>
        <taxon>Micrococcales</taxon>
        <taxon>Intrasporangiaceae</taxon>
        <taxon>Nostocoides</taxon>
    </lineage>
</organism>
<evidence type="ECO:0000313" key="3">
    <source>
        <dbReference type="EMBL" id="GAA1764047.1"/>
    </source>
</evidence>
<evidence type="ECO:0000313" key="4">
    <source>
        <dbReference type="Proteomes" id="UP001501475"/>
    </source>
</evidence>
<dbReference type="InterPro" id="IPR011257">
    <property type="entry name" value="DNA_glycosylase"/>
</dbReference>
<keyword evidence="2" id="KW-0234">DNA repair</keyword>
<protein>
    <submittedName>
        <fullName evidence="3">DNA-3-methyladenine glycosylase</fullName>
    </submittedName>
</protein>
<gene>
    <name evidence="3" type="ORF">GCM10009810_23950</name>
</gene>
<dbReference type="PANTHER" id="PTHR43003:SF13">
    <property type="entry name" value="DNA-3-METHYLADENINE GLYCOSYLASE 2"/>
    <property type="match status" value="1"/>
</dbReference>
<accession>A0ABN2KRI0</accession>
<name>A0ABN2KRI0_9MICO</name>
<keyword evidence="1" id="KW-0227">DNA damage</keyword>
<dbReference type="EMBL" id="BAAAPN010000054">
    <property type="protein sequence ID" value="GAA1764047.1"/>
    <property type="molecule type" value="Genomic_DNA"/>
</dbReference>
<dbReference type="InterPro" id="IPR051912">
    <property type="entry name" value="Alkylbase_DNA_Glycosylase/TA"/>
</dbReference>
<dbReference type="Proteomes" id="UP001501475">
    <property type="component" value="Unassembled WGS sequence"/>
</dbReference>
<dbReference type="Gene3D" id="1.10.340.30">
    <property type="entry name" value="Hypothetical protein, domain 2"/>
    <property type="match status" value="1"/>
</dbReference>
<reference evidence="3 4" key="1">
    <citation type="journal article" date="2019" name="Int. J. Syst. Evol. Microbiol.">
        <title>The Global Catalogue of Microorganisms (GCM) 10K type strain sequencing project: providing services to taxonomists for standard genome sequencing and annotation.</title>
        <authorList>
            <consortium name="The Broad Institute Genomics Platform"/>
            <consortium name="The Broad Institute Genome Sequencing Center for Infectious Disease"/>
            <person name="Wu L."/>
            <person name="Ma J."/>
        </authorList>
    </citation>
    <scope>NUCLEOTIDE SEQUENCE [LARGE SCALE GENOMIC DNA]</scope>
    <source>
        <strain evidence="3 4">JCM 15591</strain>
    </source>
</reference>
<proteinExistence type="predicted"/>
<evidence type="ECO:0000256" key="1">
    <source>
        <dbReference type="ARBA" id="ARBA00022763"/>
    </source>
</evidence>
<dbReference type="SUPFAM" id="SSF48150">
    <property type="entry name" value="DNA-glycosylase"/>
    <property type="match status" value="1"/>
</dbReference>
<comment type="caution">
    <text evidence="3">The sequence shown here is derived from an EMBL/GenBank/DDBJ whole genome shotgun (WGS) entry which is preliminary data.</text>
</comment>
<evidence type="ECO:0000256" key="2">
    <source>
        <dbReference type="ARBA" id="ARBA00023204"/>
    </source>
</evidence>